<keyword evidence="4" id="KW-0874">Quinone</keyword>
<dbReference type="AlphaFoldDB" id="A0A8H9M602"/>
<evidence type="ECO:0000256" key="6">
    <source>
        <dbReference type="ARBA" id="ARBA00023002"/>
    </source>
</evidence>
<dbReference type="Pfam" id="PF07884">
    <property type="entry name" value="VKOR"/>
    <property type="match status" value="1"/>
</dbReference>
<feature type="transmembrane region" description="Helical" evidence="11">
    <location>
        <begin position="442"/>
        <end position="463"/>
    </location>
</feature>
<dbReference type="GO" id="GO:0016020">
    <property type="term" value="C:membrane"/>
    <property type="evidence" value="ECO:0007669"/>
    <property type="project" value="UniProtKB-SubCell"/>
</dbReference>
<feature type="transmembrane region" description="Helical" evidence="11">
    <location>
        <begin position="250"/>
        <end position="271"/>
    </location>
</feature>
<proteinExistence type="inferred from homology"/>
<dbReference type="InterPro" id="IPR005530">
    <property type="entry name" value="SPW"/>
</dbReference>
<keyword evidence="5 11" id="KW-1133">Transmembrane helix</keyword>
<evidence type="ECO:0000256" key="3">
    <source>
        <dbReference type="ARBA" id="ARBA00022692"/>
    </source>
</evidence>
<evidence type="ECO:0000259" key="12">
    <source>
        <dbReference type="Pfam" id="PF03779"/>
    </source>
</evidence>
<dbReference type="GO" id="GO:0048038">
    <property type="term" value="F:quinone binding"/>
    <property type="evidence" value="ECO:0007669"/>
    <property type="project" value="UniProtKB-KW"/>
</dbReference>
<dbReference type="CDD" id="cd12919">
    <property type="entry name" value="VKOR_2"/>
    <property type="match status" value="1"/>
</dbReference>
<evidence type="ECO:0000256" key="2">
    <source>
        <dbReference type="ARBA" id="ARBA00006214"/>
    </source>
</evidence>
<evidence type="ECO:0000256" key="11">
    <source>
        <dbReference type="SAM" id="Phobius"/>
    </source>
</evidence>
<keyword evidence="3 11" id="KW-0812">Transmembrane</keyword>
<keyword evidence="7 11" id="KW-0472">Membrane</keyword>
<evidence type="ECO:0000313" key="14">
    <source>
        <dbReference type="EMBL" id="GGZ84695.1"/>
    </source>
</evidence>
<name>A0A8H9M602_9ALTE</name>
<feature type="transmembrane region" description="Helical" evidence="11">
    <location>
        <begin position="302"/>
        <end position="323"/>
    </location>
</feature>
<comment type="caution">
    <text evidence="14">The sequence shown here is derived from an EMBL/GenBank/DDBJ whole genome shotgun (WGS) entry which is preliminary data.</text>
</comment>
<evidence type="ECO:0000256" key="4">
    <source>
        <dbReference type="ARBA" id="ARBA00022719"/>
    </source>
</evidence>
<evidence type="ECO:0000256" key="7">
    <source>
        <dbReference type="ARBA" id="ARBA00023136"/>
    </source>
</evidence>
<keyword evidence="8" id="KW-1015">Disulfide bond</keyword>
<feature type="region of interest" description="Disordered" evidence="10">
    <location>
        <begin position="63"/>
        <end position="86"/>
    </location>
</feature>
<feature type="transmembrane region" description="Helical" evidence="11">
    <location>
        <begin position="335"/>
        <end position="356"/>
    </location>
</feature>
<gene>
    <name evidence="14" type="ORF">GCM10011274_47550</name>
</gene>
<feature type="transmembrane region" description="Helical" evidence="11">
    <location>
        <begin position="497"/>
        <end position="514"/>
    </location>
</feature>
<organism evidence="14 15">
    <name type="scientific">Paraglaciecola chathamensis</name>
    <dbReference type="NCBI Taxonomy" id="368405"/>
    <lineage>
        <taxon>Bacteria</taxon>
        <taxon>Pseudomonadati</taxon>
        <taxon>Pseudomonadota</taxon>
        <taxon>Gammaproteobacteria</taxon>
        <taxon>Alteromonadales</taxon>
        <taxon>Alteromonadaceae</taxon>
        <taxon>Paraglaciecola</taxon>
    </lineage>
</organism>
<sequence length="554" mass="61272">MVSIANDHYEVDCSRAQEIIGWSPSHRLSKVLPAIIQNLNNDPYSWYRVNGLNPARVAHDKTLTADMDEDNAPKDPVQARAEEREHTKSMEKMHFNNLWVHFATMMLGLWLASAPLVLGTFTTNEFSDLVQQVTIDRGLWEPELRNRLTAWNDVIVGALMMIFSCFSLTRRGGLAQWSNACLGVWLLFAPILFWTPSAAVYLNHTLVGALAIAFTILIPMMPGMSQESMMDPSEVPPGWSYSPSSYLQRVPMIALGLIGFVLARILAAYQLGHVDWVWEPFFIGNIERNGSELIITSEISKAWPIADGGLGAITYMFEVLMGIMGGRARWRTMPWMVVLFGIAVVPLGVISIYFIIIQPIMIGTYCTLCLITALGMLIMIPFALDELVAMGQFLLLNTRSGQPFWRAFFRGGALPGGTKDKRAGFSDSIGQSYLSAVRGVNVPWTLAASTVLGLWLMFSRLAFGTEGDLANSDHLVGALVITTAIISMAEVARPARLFNLLLGVWLVVAPWVLSGGQIDGQLSTTLCGTLLLALSLPRGHRSSEHYGEWDRYIV</sequence>
<dbReference type="Proteomes" id="UP000622604">
    <property type="component" value="Unassembled WGS sequence"/>
</dbReference>
<feature type="transmembrane region" description="Helical" evidence="11">
    <location>
        <begin position="176"/>
        <end position="195"/>
    </location>
</feature>
<evidence type="ECO:0000256" key="9">
    <source>
        <dbReference type="ARBA" id="ARBA00023284"/>
    </source>
</evidence>
<dbReference type="GO" id="GO:0016491">
    <property type="term" value="F:oxidoreductase activity"/>
    <property type="evidence" value="ECO:0007669"/>
    <property type="project" value="UniProtKB-KW"/>
</dbReference>
<feature type="transmembrane region" description="Helical" evidence="11">
    <location>
        <begin position="201"/>
        <end position="220"/>
    </location>
</feature>
<keyword evidence="6" id="KW-0560">Oxidoreductase</keyword>
<feature type="domain" description="Vitamin K epoxide reductase" evidence="13">
    <location>
        <begin position="251"/>
        <end position="383"/>
    </location>
</feature>
<feature type="domain" description="SPW repeat-containing integral membrane" evidence="12">
    <location>
        <begin position="149"/>
        <end position="214"/>
    </location>
</feature>
<accession>A0A8H9M602</accession>
<feature type="transmembrane region" description="Helical" evidence="11">
    <location>
        <begin position="98"/>
        <end position="118"/>
    </location>
</feature>
<feature type="domain" description="SPW repeat-containing integral membrane" evidence="12">
    <location>
        <begin position="445"/>
        <end position="536"/>
    </location>
</feature>
<comment type="subcellular location">
    <subcellularLocation>
        <location evidence="1">Membrane</location>
        <topology evidence="1">Multi-pass membrane protein</topology>
    </subcellularLocation>
</comment>
<evidence type="ECO:0000256" key="10">
    <source>
        <dbReference type="SAM" id="MobiDB-lite"/>
    </source>
</evidence>
<reference evidence="14" key="2">
    <citation type="submission" date="2020-09" db="EMBL/GenBank/DDBJ databases">
        <authorList>
            <person name="Sun Q."/>
            <person name="Kim S."/>
        </authorList>
    </citation>
    <scope>NUCLEOTIDE SEQUENCE</scope>
    <source>
        <strain evidence="14">KCTC 32337</strain>
    </source>
</reference>
<evidence type="ECO:0008006" key="16">
    <source>
        <dbReference type="Google" id="ProtNLM"/>
    </source>
</evidence>
<dbReference type="EMBL" id="BMZC01000032">
    <property type="protein sequence ID" value="GGZ84695.1"/>
    <property type="molecule type" value="Genomic_DNA"/>
</dbReference>
<feature type="transmembrane region" description="Helical" evidence="11">
    <location>
        <begin position="362"/>
        <end position="384"/>
    </location>
</feature>
<dbReference type="Gene3D" id="1.20.1440.130">
    <property type="entry name" value="VKOR domain"/>
    <property type="match status" value="1"/>
</dbReference>
<dbReference type="InterPro" id="IPR038354">
    <property type="entry name" value="VKOR_sf"/>
</dbReference>
<keyword evidence="9" id="KW-0676">Redox-active center</keyword>
<evidence type="ECO:0000256" key="5">
    <source>
        <dbReference type="ARBA" id="ARBA00022989"/>
    </source>
</evidence>
<evidence type="ECO:0000256" key="8">
    <source>
        <dbReference type="ARBA" id="ARBA00023157"/>
    </source>
</evidence>
<reference evidence="14" key="1">
    <citation type="journal article" date="2014" name="Int. J. Syst. Evol. Microbiol.">
        <title>Complete genome sequence of Corynebacterium casei LMG S-19264T (=DSM 44701T), isolated from a smear-ripened cheese.</title>
        <authorList>
            <consortium name="US DOE Joint Genome Institute (JGI-PGF)"/>
            <person name="Walter F."/>
            <person name="Albersmeier A."/>
            <person name="Kalinowski J."/>
            <person name="Ruckert C."/>
        </authorList>
    </citation>
    <scope>NUCLEOTIDE SEQUENCE</scope>
    <source>
        <strain evidence="14">KCTC 32337</strain>
    </source>
</reference>
<comment type="similarity">
    <text evidence="2">Belongs to the VKOR family.</text>
</comment>
<evidence type="ECO:0000313" key="15">
    <source>
        <dbReference type="Proteomes" id="UP000622604"/>
    </source>
</evidence>
<protein>
    <recommendedName>
        <fullName evidence="16">Vitamin K epoxide reductase</fullName>
    </recommendedName>
</protein>
<dbReference type="InterPro" id="IPR012932">
    <property type="entry name" value="VKOR"/>
</dbReference>
<dbReference type="Pfam" id="PF03779">
    <property type="entry name" value="SPW"/>
    <property type="match status" value="2"/>
</dbReference>
<evidence type="ECO:0000256" key="1">
    <source>
        <dbReference type="ARBA" id="ARBA00004141"/>
    </source>
</evidence>
<evidence type="ECO:0000259" key="13">
    <source>
        <dbReference type="Pfam" id="PF07884"/>
    </source>
</evidence>